<dbReference type="InterPro" id="IPR026569">
    <property type="entry name" value="Ribosomal_bL28"/>
</dbReference>
<gene>
    <name evidence="7" type="ORF">OHK93_003067</name>
</gene>
<dbReference type="InterPro" id="IPR034704">
    <property type="entry name" value="Ribosomal_bL28/bL31-like_sf"/>
</dbReference>
<dbReference type="Proteomes" id="UP001161017">
    <property type="component" value="Unassembled WGS sequence"/>
</dbReference>
<dbReference type="InterPro" id="IPR037147">
    <property type="entry name" value="Ribosomal_bL28_sf"/>
</dbReference>
<evidence type="ECO:0000256" key="3">
    <source>
        <dbReference type="ARBA" id="ARBA00023274"/>
    </source>
</evidence>
<evidence type="ECO:0000256" key="2">
    <source>
        <dbReference type="ARBA" id="ARBA00022980"/>
    </source>
</evidence>
<dbReference type="Gene3D" id="2.30.170.40">
    <property type="entry name" value="Ribosomal protein L28/L24"/>
    <property type="match status" value="1"/>
</dbReference>
<comment type="function">
    <text evidence="5">Component of the mitochondrial ribosome (mitoribosome), a dedicated translation machinery responsible for the synthesis of mitochondrial genome-encoded proteins, including at least some of the essential transmembrane subunits of the mitochondrial respiratory chain. The mitoribosomes are attached to the mitochondrial inner membrane and translation products are cotranslationally integrated into the membrane.</text>
</comment>
<feature type="region of interest" description="Disordered" evidence="6">
    <location>
        <begin position="1"/>
        <end position="53"/>
    </location>
</feature>
<feature type="compositionally biased region" description="Basic and acidic residues" evidence="6">
    <location>
        <begin position="375"/>
        <end position="387"/>
    </location>
</feature>
<keyword evidence="2" id="KW-0689">Ribosomal protein</keyword>
<organism evidence="7 8">
    <name type="scientific">Ramalina farinacea</name>
    <dbReference type="NCBI Taxonomy" id="258253"/>
    <lineage>
        <taxon>Eukaryota</taxon>
        <taxon>Fungi</taxon>
        <taxon>Dikarya</taxon>
        <taxon>Ascomycota</taxon>
        <taxon>Pezizomycotina</taxon>
        <taxon>Lecanoromycetes</taxon>
        <taxon>OSLEUM clade</taxon>
        <taxon>Lecanoromycetidae</taxon>
        <taxon>Lecanorales</taxon>
        <taxon>Lecanorineae</taxon>
        <taxon>Ramalinaceae</taxon>
        <taxon>Ramalina</taxon>
    </lineage>
</organism>
<dbReference type="SUPFAM" id="SSF143800">
    <property type="entry name" value="L28p-like"/>
    <property type="match status" value="1"/>
</dbReference>
<proteinExistence type="inferred from homology"/>
<dbReference type="PANTHER" id="PTHR13528">
    <property type="entry name" value="39S RIBOSOMAL PROTEIN L28, MITOCHONDRIAL"/>
    <property type="match status" value="1"/>
</dbReference>
<evidence type="ECO:0000256" key="1">
    <source>
        <dbReference type="ARBA" id="ARBA00008760"/>
    </source>
</evidence>
<comment type="similarity">
    <text evidence="1">Belongs to the bacterial ribosomal protein bL28 family.</text>
</comment>
<keyword evidence="3" id="KW-0687">Ribonucleoprotein</keyword>
<dbReference type="AlphaFoldDB" id="A0AA43QSK3"/>
<evidence type="ECO:0000313" key="7">
    <source>
        <dbReference type="EMBL" id="MDI1491856.1"/>
    </source>
</evidence>
<evidence type="ECO:0000256" key="5">
    <source>
        <dbReference type="ARBA" id="ARBA00037226"/>
    </source>
</evidence>
<feature type="compositionally biased region" description="Basic residues" evidence="6">
    <location>
        <begin position="30"/>
        <end position="39"/>
    </location>
</feature>
<accession>A0AA43QSK3</accession>
<sequence length="428" mass="48904">MRLQPSRPSIYPRCIRTYATTTSPSPSPQKQKRPPRSSKKNLTNPTKPPPYPYGRNLLFKQSNTGLYGLSRIQHGHAVSSKNEIKTLRSWHPNIHNKRLYSACLDEFIQLKVQARVLRTIDKCGGLDGYLLGNKAQRIKELGVKGWELRWRVMQSGKGRAMYTGENEVRRASKGMMAWGRREAIRVVGLETGRESVAKKRGELSRRKKMNRGMDALKRTLPSKDRNGILRQVRTSRARRMAIQAVKLERRKGIDEAEEKKLLARRARVGKSVDMLARLAGSTKLEMKEQARVYLDGQKGRFAVGSARGRKQLIRNSFRKQVDVRDALLEGEGSQLLDRLQETHGVGTMPPGWSVGQWNLLRDLVRKQNSAKKRALQREKRKEMRIEGQGKAGEGAEDVMKGSDSGKVSWFGSVRQNLRQWLQFRKESR</sequence>
<evidence type="ECO:0000256" key="4">
    <source>
        <dbReference type="ARBA" id="ARBA00035269"/>
    </source>
</evidence>
<dbReference type="EMBL" id="JAPUFD010000016">
    <property type="protein sequence ID" value="MDI1491856.1"/>
    <property type="molecule type" value="Genomic_DNA"/>
</dbReference>
<protein>
    <recommendedName>
        <fullName evidence="4">Large ribosomal subunit protein bL28m</fullName>
    </recommendedName>
</protein>
<dbReference type="FunFam" id="2.30.170.40:FF:000003">
    <property type="entry name" value="54S ribosomal protein L24"/>
    <property type="match status" value="1"/>
</dbReference>
<name>A0AA43QSK3_9LECA</name>
<dbReference type="Pfam" id="PF00830">
    <property type="entry name" value="Ribosomal_L28"/>
    <property type="match status" value="1"/>
</dbReference>
<reference evidence="7" key="1">
    <citation type="journal article" date="2023" name="Genome Biol. Evol.">
        <title>First Whole Genome Sequence and Flow Cytometry Genome Size Data for the Lichen-Forming Fungus Ramalina farinacea (Ascomycota).</title>
        <authorList>
            <person name="Llewellyn T."/>
            <person name="Mian S."/>
            <person name="Hill R."/>
            <person name="Leitch I.J."/>
            <person name="Gaya E."/>
        </authorList>
    </citation>
    <scope>NUCLEOTIDE SEQUENCE</scope>
    <source>
        <strain evidence="7">LIQ254RAFAR</strain>
    </source>
</reference>
<evidence type="ECO:0000256" key="6">
    <source>
        <dbReference type="SAM" id="MobiDB-lite"/>
    </source>
</evidence>
<dbReference type="GO" id="GO:0003735">
    <property type="term" value="F:structural constituent of ribosome"/>
    <property type="evidence" value="ECO:0007669"/>
    <property type="project" value="InterPro"/>
</dbReference>
<keyword evidence="8" id="KW-1185">Reference proteome</keyword>
<dbReference type="PANTHER" id="PTHR13528:SF2">
    <property type="entry name" value="LARGE RIBOSOMAL SUBUNIT PROTEIN BL28M"/>
    <property type="match status" value="1"/>
</dbReference>
<dbReference type="GO" id="GO:0005762">
    <property type="term" value="C:mitochondrial large ribosomal subunit"/>
    <property type="evidence" value="ECO:0007669"/>
    <property type="project" value="TreeGrafter"/>
</dbReference>
<evidence type="ECO:0000313" key="8">
    <source>
        <dbReference type="Proteomes" id="UP001161017"/>
    </source>
</evidence>
<comment type="caution">
    <text evidence="7">The sequence shown here is derived from an EMBL/GenBank/DDBJ whole genome shotgun (WGS) entry which is preliminary data.</text>
</comment>
<feature type="region of interest" description="Disordered" evidence="6">
    <location>
        <begin position="371"/>
        <end position="403"/>
    </location>
</feature>